<dbReference type="GO" id="GO:0006730">
    <property type="term" value="P:one-carbon metabolic process"/>
    <property type="evidence" value="ECO:0007669"/>
    <property type="project" value="UniProtKB-KW"/>
</dbReference>
<dbReference type="EMBL" id="AMRV01000005">
    <property type="protein sequence ID" value="EMD82788.1"/>
    <property type="molecule type" value="Genomic_DNA"/>
</dbReference>
<keyword evidence="5 10" id="KW-0479">Metal-binding</keyword>
<evidence type="ECO:0000259" key="13">
    <source>
        <dbReference type="Pfam" id="PF00438"/>
    </source>
</evidence>
<evidence type="ECO:0000313" key="16">
    <source>
        <dbReference type="EMBL" id="EMD82788.1"/>
    </source>
</evidence>
<keyword evidence="7 10" id="KW-0067">ATP-binding</keyword>
<dbReference type="RefSeq" id="WP_008602086.1">
    <property type="nucleotide sequence ID" value="NZ_AMRV01000005.1"/>
</dbReference>
<evidence type="ECO:0000259" key="14">
    <source>
        <dbReference type="Pfam" id="PF02772"/>
    </source>
</evidence>
<evidence type="ECO:0000256" key="2">
    <source>
        <dbReference type="ARBA" id="ARBA00009685"/>
    </source>
</evidence>
<dbReference type="Pfam" id="PF02772">
    <property type="entry name" value="S-AdoMet_synt_M"/>
    <property type="match status" value="1"/>
</dbReference>
<feature type="binding site" description="in other chain" evidence="10">
    <location>
        <position position="58"/>
    </location>
    <ligand>
        <name>L-methionine</name>
        <dbReference type="ChEBI" id="CHEBI:57844"/>
        <note>ligand shared between two neighboring subunits</note>
    </ligand>
</feature>
<feature type="domain" description="S-adenosylmethionine synthetase N-terminal" evidence="13">
    <location>
        <begin position="6"/>
        <end position="118"/>
    </location>
</feature>
<evidence type="ECO:0000256" key="12">
    <source>
        <dbReference type="RuleBase" id="RU004462"/>
    </source>
</evidence>
<protein>
    <recommendedName>
        <fullName evidence="10">S-adenosylmethionine synthase</fullName>
        <shortName evidence="10">AdoMet synthase</shortName>
        <ecNumber evidence="10">2.5.1.6</ecNumber>
    </recommendedName>
    <alternativeName>
        <fullName evidence="10">MAT</fullName>
    </alternativeName>
    <alternativeName>
        <fullName evidence="10">Methionine adenosyltransferase</fullName>
    </alternativeName>
</protein>
<evidence type="ECO:0000256" key="3">
    <source>
        <dbReference type="ARBA" id="ARBA00022563"/>
    </source>
</evidence>
<evidence type="ECO:0000259" key="15">
    <source>
        <dbReference type="Pfam" id="PF02773"/>
    </source>
</evidence>
<comment type="subunit">
    <text evidence="10">Homotetramer; dimer of dimers.</text>
</comment>
<evidence type="ECO:0000256" key="8">
    <source>
        <dbReference type="ARBA" id="ARBA00022842"/>
    </source>
</evidence>
<comment type="subcellular location">
    <subcellularLocation>
        <location evidence="10 11">Cytoplasm</location>
    </subcellularLocation>
</comment>
<evidence type="ECO:0000256" key="4">
    <source>
        <dbReference type="ARBA" id="ARBA00022679"/>
    </source>
</evidence>
<evidence type="ECO:0000256" key="7">
    <source>
        <dbReference type="ARBA" id="ARBA00022840"/>
    </source>
</evidence>
<organism evidence="16 17">
    <name type="scientific">Pacificimonas flava</name>
    <dbReference type="NCBI Taxonomy" id="1234595"/>
    <lineage>
        <taxon>Bacteria</taxon>
        <taxon>Pseudomonadati</taxon>
        <taxon>Pseudomonadota</taxon>
        <taxon>Alphaproteobacteria</taxon>
        <taxon>Sphingomonadales</taxon>
        <taxon>Sphingosinicellaceae</taxon>
        <taxon>Pacificimonas</taxon>
    </lineage>
</organism>
<dbReference type="Pfam" id="PF00438">
    <property type="entry name" value="S-AdoMet_synt_N"/>
    <property type="match status" value="1"/>
</dbReference>
<name>M2U477_9SPHN</name>
<dbReference type="InterPro" id="IPR022630">
    <property type="entry name" value="S-AdoMet_synt_C"/>
</dbReference>
<feature type="binding site" evidence="10">
    <location>
        <position position="286"/>
    </location>
    <ligand>
        <name>ATP</name>
        <dbReference type="ChEBI" id="CHEBI:30616"/>
        <note>ligand shared between two neighboring subunits</note>
    </ligand>
</feature>
<dbReference type="HAMAP" id="MF_00086">
    <property type="entry name" value="S_AdoMet_synth1"/>
    <property type="match status" value="1"/>
</dbReference>
<keyword evidence="4 10" id="KW-0808">Transferase</keyword>
<comment type="catalytic activity">
    <reaction evidence="10">
        <text>L-methionine + ATP + H2O = S-adenosyl-L-methionine + phosphate + diphosphate</text>
        <dbReference type="Rhea" id="RHEA:21080"/>
        <dbReference type="ChEBI" id="CHEBI:15377"/>
        <dbReference type="ChEBI" id="CHEBI:30616"/>
        <dbReference type="ChEBI" id="CHEBI:33019"/>
        <dbReference type="ChEBI" id="CHEBI:43474"/>
        <dbReference type="ChEBI" id="CHEBI:57844"/>
        <dbReference type="ChEBI" id="CHEBI:59789"/>
        <dbReference type="EC" id="2.5.1.6"/>
    </reaction>
</comment>
<feature type="binding site" description="in other chain" evidence="10">
    <location>
        <position position="17"/>
    </location>
    <ligand>
        <name>ATP</name>
        <dbReference type="ChEBI" id="CHEBI:30616"/>
        <note>ligand shared between two neighboring subunits</note>
    </ligand>
</feature>
<comment type="similarity">
    <text evidence="2 10 12">Belongs to the AdoMet synthase family.</text>
</comment>
<dbReference type="AlphaFoldDB" id="M2U477"/>
<feature type="binding site" evidence="10">
    <location>
        <position position="259"/>
    </location>
    <ligand>
        <name>L-methionine</name>
        <dbReference type="ChEBI" id="CHEBI:57844"/>
        <note>ligand shared between two neighboring subunits</note>
    </ligand>
</feature>
<dbReference type="InterPro" id="IPR022629">
    <property type="entry name" value="S-AdoMet_synt_central"/>
</dbReference>
<feature type="binding site" evidence="10">
    <location>
        <position position="19"/>
    </location>
    <ligand>
        <name>Mg(2+)</name>
        <dbReference type="ChEBI" id="CHEBI:18420"/>
    </ligand>
</feature>
<dbReference type="SUPFAM" id="SSF55973">
    <property type="entry name" value="S-adenosylmethionine synthetase"/>
    <property type="match status" value="3"/>
</dbReference>
<accession>M2U477</accession>
<keyword evidence="8 10" id="KW-0460">Magnesium</keyword>
<sequence length="405" mass="44330">MARQDYLFTSESVSEGHPDKVADQISDAIVDLMISKDPESRVACETLTTTNRVVLAGEIRCRAMYDQETHKTTHGWAPGALEEIEDAARSVVRRIGYEQDGFHWQTFDFANYLHGQSAHIAQGVDEAGNKDEGAGDQGIMFGYACDETEELMPATLHYSHRILQRLAEDRRSKIVDFLEPDSKSQVTLEYAGRQPQRATALVVSTQHVPGYDEGEKGKALADYVRGVFADVLPDGFVDERTAIHINPTGKFEIGGPDGDAGLTGRKIIVDTYGGAAPHGGGAFSGKDPTKVDRSAAYVSRYMAKNIVAAGLAQRCTIQLSYAIGVAEPLSLYVDMEGTGEVDPIKLEGLLPQLVRLTPKGIRTHLGLNKPIYAPTAAYGHFGRTPTDDLFPWERTDLVDELKRAF</sequence>
<comment type="cofactor">
    <cofactor evidence="10">
        <name>K(+)</name>
        <dbReference type="ChEBI" id="CHEBI:29103"/>
    </cofactor>
    <text evidence="10">Binds 1 potassium ion per subunit.</text>
</comment>
<proteinExistence type="inferred from homology"/>
<dbReference type="Gene3D" id="3.30.300.10">
    <property type="match status" value="3"/>
</dbReference>
<feature type="domain" description="S-adenosylmethionine synthetase central" evidence="14">
    <location>
        <begin position="132"/>
        <end position="251"/>
    </location>
</feature>
<dbReference type="UniPathway" id="UPA00315">
    <property type="reaction ID" value="UER00080"/>
</dbReference>
<feature type="region of interest" description="Flexible loop" evidence="10">
    <location>
        <begin position="116"/>
        <end position="126"/>
    </location>
</feature>
<dbReference type="InterPro" id="IPR022631">
    <property type="entry name" value="ADOMET_SYNTHASE_CS"/>
</dbReference>
<dbReference type="Pfam" id="PF02773">
    <property type="entry name" value="S-AdoMet_synt_C"/>
    <property type="match status" value="1"/>
</dbReference>
<feature type="binding site" description="in other chain" evidence="10">
    <location>
        <position position="116"/>
    </location>
    <ligand>
        <name>L-methionine</name>
        <dbReference type="ChEBI" id="CHEBI:57844"/>
        <note>ligand shared between two neighboring subunits</note>
    </ligand>
</feature>
<feature type="binding site" description="in other chain" evidence="10">
    <location>
        <begin position="181"/>
        <end position="183"/>
    </location>
    <ligand>
        <name>ATP</name>
        <dbReference type="ChEBI" id="CHEBI:30616"/>
        <note>ligand shared between two neighboring subunits</note>
    </ligand>
</feature>
<evidence type="ECO:0000256" key="1">
    <source>
        <dbReference type="ARBA" id="ARBA00005224"/>
    </source>
</evidence>
<feature type="binding site" evidence="10">
    <location>
        <position position="282"/>
    </location>
    <ligand>
        <name>ATP</name>
        <dbReference type="ChEBI" id="CHEBI:30616"/>
        <note>ligand shared between two neighboring subunits</note>
    </ligand>
</feature>
<dbReference type="GO" id="GO:0005524">
    <property type="term" value="F:ATP binding"/>
    <property type="evidence" value="ECO:0007669"/>
    <property type="project" value="UniProtKB-UniRule"/>
</dbReference>
<feature type="binding site" evidence="10">
    <location>
        <position position="259"/>
    </location>
    <ligand>
        <name>ATP</name>
        <dbReference type="ChEBI" id="CHEBI:30616"/>
        <note>ligand shared between two neighboring subunits</note>
    </ligand>
</feature>
<keyword evidence="6 10" id="KW-0547">Nucleotide-binding</keyword>
<evidence type="ECO:0000313" key="17">
    <source>
        <dbReference type="Proteomes" id="UP000011717"/>
    </source>
</evidence>
<dbReference type="PROSITE" id="PS00377">
    <property type="entry name" value="ADOMET_SYNTHASE_2"/>
    <property type="match status" value="1"/>
</dbReference>
<dbReference type="GO" id="GO:0000287">
    <property type="term" value="F:magnesium ion binding"/>
    <property type="evidence" value="ECO:0007669"/>
    <property type="project" value="UniProtKB-UniRule"/>
</dbReference>
<keyword evidence="3 10" id="KW-0554">One-carbon metabolism</keyword>
<dbReference type="PATRIC" id="fig|1234595.3.peg.1831"/>
<evidence type="ECO:0000256" key="10">
    <source>
        <dbReference type="HAMAP-Rule" id="MF_00086"/>
    </source>
</evidence>
<evidence type="ECO:0000256" key="6">
    <source>
        <dbReference type="ARBA" id="ARBA00022741"/>
    </source>
</evidence>
<comment type="cofactor">
    <cofactor evidence="10">
        <name>Mg(2+)</name>
        <dbReference type="ChEBI" id="CHEBI:18420"/>
    </cofactor>
    <text evidence="10">Binds 2 divalent ions per subunit.</text>
</comment>
<dbReference type="GO" id="GO:0006556">
    <property type="term" value="P:S-adenosylmethionine biosynthetic process"/>
    <property type="evidence" value="ECO:0007669"/>
    <property type="project" value="UniProtKB-UniRule"/>
</dbReference>
<dbReference type="Proteomes" id="UP000011717">
    <property type="component" value="Unassembled WGS sequence"/>
</dbReference>
<dbReference type="OrthoDB" id="9801686at2"/>
<gene>
    <name evidence="10" type="primary">metK</name>
    <name evidence="16" type="ORF">C725_1828</name>
</gene>
<feature type="domain" description="S-adenosylmethionine synthetase C-terminal" evidence="15">
    <location>
        <begin position="253"/>
        <end position="394"/>
    </location>
</feature>
<dbReference type="EC" id="2.5.1.6" evidence="10"/>
<evidence type="ECO:0000256" key="5">
    <source>
        <dbReference type="ARBA" id="ARBA00022723"/>
    </source>
</evidence>
<feature type="binding site" description="in other chain" evidence="10">
    <location>
        <position position="290"/>
    </location>
    <ligand>
        <name>L-methionine</name>
        <dbReference type="ChEBI" id="CHEBI:57844"/>
        <note>ligand shared between two neighboring subunits</note>
    </ligand>
</feature>
<comment type="pathway">
    <text evidence="1 10">Amino-acid biosynthesis; S-adenosyl-L-methionine biosynthesis; S-adenosyl-L-methionine from L-methionine: step 1/1.</text>
</comment>
<dbReference type="PROSITE" id="PS00376">
    <property type="entry name" value="ADOMET_SYNTHASE_1"/>
    <property type="match status" value="1"/>
</dbReference>
<dbReference type="InterPro" id="IPR022628">
    <property type="entry name" value="S-AdoMet_synt_N"/>
</dbReference>
<keyword evidence="9 10" id="KW-0630">Potassium</keyword>
<feature type="binding site" evidence="10">
    <location>
        <position position="45"/>
    </location>
    <ligand>
        <name>K(+)</name>
        <dbReference type="ChEBI" id="CHEBI:29103"/>
    </ligand>
</feature>
<dbReference type="GO" id="GO:0005737">
    <property type="term" value="C:cytoplasm"/>
    <property type="evidence" value="ECO:0007669"/>
    <property type="project" value="UniProtKB-SubCell"/>
</dbReference>
<dbReference type="PIRSF" id="PIRSF000497">
    <property type="entry name" value="MAT"/>
    <property type="match status" value="1"/>
</dbReference>
<dbReference type="GO" id="GO:0004478">
    <property type="term" value="F:methionine adenosyltransferase activity"/>
    <property type="evidence" value="ECO:0007669"/>
    <property type="project" value="UniProtKB-UniRule"/>
</dbReference>
<dbReference type="InterPro" id="IPR002133">
    <property type="entry name" value="S-AdoMet_synthetase"/>
</dbReference>
<dbReference type="CDD" id="cd18079">
    <property type="entry name" value="S-AdoMet_synt"/>
    <property type="match status" value="1"/>
</dbReference>
<keyword evidence="17" id="KW-1185">Reference proteome</keyword>
<reference evidence="16 17" key="1">
    <citation type="journal article" date="2013" name="Genome Announc.">
        <title>Draft Genome Sequence of Strain JLT2015T, Belonging to the Family Sphingomonadaceae of the Alphaproteobacteria.</title>
        <authorList>
            <person name="Tang K."/>
            <person name="Liu K."/>
            <person name="Li S."/>
            <person name="Jiao N."/>
        </authorList>
    </citation>
    <scope>NUCLEOTIDE SEQUENCE [LARGE SCALE GENOMIC DNA]</scope>
    <source>
        <strain evidence="16 17">JLT2015</strain>
    </source>
</reference>
<keyword evidence="10" id="KW-0963">Cytoplasm</keyword>
<dbReference type="PANTHER" id="PTHR11964">
    <property type="entry name" value="S-ADENOSYLMETHIONINE SYNTHETASE"/>
    <property type="match status" value="1"/>
</dbReference>
<dbReference type="NCBIfam" id="TIGR01034">
    <property type="entry name" value="metK"/>
    <property type="match status" value="1"/>
</dbReference>
<dbReference type="InterPro" id="IPR022636">
    <property type="entry name" value="S-AdoMet_synthetase_sfam"/>
</dbReference>
<comment type="function">
    <text evidence="10">Catalyzes the formation of S-adenosylmethionine (AdoMet) from methionine and ATP. The overall synthetic reaction is composed of two sequential steps, AdoMet formation and the subsequent tripolyphosphate hydrolysis which occurs prior to release of AdoMet from the enzyme.</text>
</comment>
<comment type="caution">
    <text evidence="16">The sequence shown here is derived from an EMBL/GenBank/DDBJ whole genome shotgun (WGS) entry which is preliminary data.</text>
</comment>
<feature type="binding site" description="in other chain" evidence="10">
    <location>
        <begin position="250"/>
        <end position="251"/>
    </location>
    <ligand>
        <name>ATP</name>
        <dbReference type="ChEBI" id="CHEBI:30616"/>
        <note>ligand shared between two neighboring subunits</note>
    </ligand>
</feature>
<evidence type="ECO:0000256" key="11">
    <source>
        <dbReference type="RuleBase" id="RU000542"/>
    </source>
</evidence>
<feature type="binding site" description="in other chain" evidence="10">
    <location>
        <begin position="265"/>
        <end position="266"/>
    </location>
    <ligand>
        <name>ATP</name>
        <dbReference type="ChEBI" id="CHEBI:30616"/>
        <note>ligand shared between two neighboring subunits</note>
    </ligand>
</feature>
<evidence type="ECO:0000256" key="9">
    <source>
        <dbReference type="ARBA" id="ARBA00022958"/>
    </source>
</evidence>